<organism evidence="2 3">
    <name type="scientific">Acidovorax facilis</name>
    <dbReference type="NCBI Taxonomy" id="12917"/>
    <lineage>
        <taxon>Bacteria</taxon>
        <taxon>Pseudomonadati</taxon>
        <taxon>Pseudomonadota</taxon>
        <taxon>Betaproteobacteria</taxon>
        <taxon>Burkholderiales</taxon>
        <taxon>Comamonadaceae</taxon>
        <taxon>Acidovorax</taxon>
    </lineage>
</organism>
<comment type="caution">
    <text evidence="2">The sequence shown here is derived from an EMBL/GenBank/DDBJ whole genome shotgun (WGS) entry which is preliminary data.</text>
</comment>
<dbReference type="InterPro" id="IPR035959">
    <property type="entry name" value="RutC-like_sf"/>
</dbReference>
<dbReference type="Proteomes" id="UP001595693">
    <property type="component" value="Unassembled WGS sequence"/>
</dbReference>
<dbReference type="Pfam" id="PF01042">
    <property type="entry name" value="Ribonuc_L-PSP"/>
    <property type="match status" value="1"/>
</dbReference>
<dbReference type="EC" id="3.5.-.-" evidence="2"/>
<dbReference type="SUPFAM" id="SSF55298">
    <property type="entry name" value="YjgF-like"/>
    <property type="match status" value="1"/>
</dbReference>
<dbReference type="PANTHER" id="PTHR11803:SF58">
    <property type="entry name" value="PROTEIN HMF1-RELATED"/>
    <property type="match status" value="1"/>
</dbReference>
<proteinExistence type="inferred from homology"/>
<keyword evidence="3" id="KW-1185">Reference proteome</keyword>
<keyword evidence="2" id="KW-0378">Hydrolase</keyword>
<evidence type="ECO:0000313" key="2">
    <source>
        <dbReference type="EMBL" id="MFC3935524.1"/>
    </source>
</evidence>
<comment type="similarity">
    <text evidence="1">Belongs to the RutC family.</text>
</comment>
<dbReference type="GO" id="GO:0016787">
    <property type="term" value="F:hydrolase activity"/>
    <property type="evidence" value="ECO:0007669"/>
    <property type="project" value="UniProtKB-KW"/>
</dbReference>
<dbReference type="Gene3D" id="3.30.1330.40">
    <property type="entry name" value="RutC-like"/>
    <property type="match status" value="1"/>
</dbReference>
<name>A0ABV8DAD9_9BURK</name>
<dbReference type="RefSeq" id="WP_055394885.1">
    <property type="nucleotide sequence ID" value="NZ_JAMXAX010000069.1"/>
</dbReference>
<dbReference type="InterPro" id="IPR006175">
    <property type="entry name" value="YjgF/YER057c/UK114"/>
</dbReference>
<reference evidence="3" key="1">
    <citation type="journal article" date="2019" name="Int. J. Syst. Evol. Microbiol.">
        <title>The Global Catalogue of Microorganisms (GCM) 10K type strain sequencing project: providing services to taxonomists for standard genome sequencing and annotation.</title>
        <authorList>
            <consortium name="The Broad Institute Genomics Platform"/>
            <consortium name="The Broad Institute Genome Sequencing Center for Infectious Disease"/>
            <person name="Wu L."/>
            <person name="Ma J."/>
        </authorList>
    </citation>
    <scope>NUCLEOTIDE SEQUENCE [LARGE SCALE GENOMIC DNA]</scope>
    <source>
        <strain evidence="3">CCUG 2113</strain>
    </source>
</reference>
<evidence type="ECO:0000256" key="1">
    <source>
        <dbReference type="ARBA" id="ARBA00010552"/>
    </source>
</evidence>
<gene>
    <name evidence="2" type="ORF">ACFOW3_12950</name>
</gene>
<sequence length="127" mass="13546">MNKAEVAAGLASTPMYRYAQQVGDQLFVAGQVPLNSCGELVAPDDVAAQATQCLRNLELLLSVHGFSITDIRQLVVYVVGDRIQLESAWAAVAAWFAEDVPPATLLGVACLGYEGQLVEIDARVIKA</sequence>
<dbReference type="EMBL" id="JBHSAJ010000036">
    <property type="protein sequence ID" value="MFC3935524.1"/>
    <property type="molecule type" value="Genomic_DNA"/>
</dbReference>
<evidence type="ECO:0000313" key="3">
    <source>
        <dbReference type="Proteomes" id="UP001595693"/>
    </source>
</evidence>
<protein>
    <submittedName>
        <fullName evidence="2">RidA family protein</fullName>
        <ecNumber evidence="2">3.5.-.-</ecNumber>
    </submittedName>
</protein>
<dbReference type="PANTHER" id="PTHR11803">
    <property type="entry name" value="2-IMINOBUTANOATE/2-IMINOPROPANOATE DEAMINASE RIDA"/>
    <property type="match status" value="1"/>
</dbReference>
<accession>A0ABV8DAD9</accession>
<dbReference type="CDD" id="cd00448">
    <property type="entry name" value="YjgF_YER057c_UK114_family"/>
    <property type="match status" value="1"/>
</dbReference>